<dbReference type="OrthoDB" id="26387at2759"/>
<sequence length="1298" mass="146636">MDMGNNSMSIKPSVPNDGIISHVYGALLSKDFSNLEQVLHHNWAVLVPQAFNKEIVAEERQALQSQLIYNIELFLSQSSTPKEVFAKLKAGNAPDLFCGRAFRNGEPTYSCRDCAYDPTCVLCMQCFEKSAHKSHKYRINTSSGGGYCDCGDVDAWKAFPACSEHGKAAATDNQNPESRLPEGMVQRAEVLFQCILRYSYQVLSSALDADLPDSLVEKNVLATDSYCTMLLNDEIHTYEQVISRLIKAVGVTNKEAVDFATTVDREGRAPVFTGPKATCQKLSQEIQKKFNLNDSKILEAAVMHHSFVSHQDFAQLLLKWLEEIIDYSDGLRKIFCRVAMVPDEDVSDISLLEKILLADTSFWKAVRLQFHQLFMTGVFKDVESKTQFAILLTKHYIDLYRDFVRDDHYRTVSATAVTVQAKVLIEKHRLIEVILKTLLKESERWKNDKGILDFQSRRDSEAYAIFKRAQFVIHDLKYALGCTLNNPQWTPDLQSSFINGFTTFLELLTQIQGMDAAKRFTTHHIEYEMEWETAFTLQLKLTDIITLFIQHCRTSPEVLVSAYTAILRYMPKYTIYTNEITIAGHSANCCVFDVGGPEKCVSIHLPLHRLLAGLNHHLPPDVNYTSPQFAPMNCQLQLFNLLEEPLRIQVMLAQIYSEMWKRNGYSIQSQMYYYMYVKCRPEMYDRDIQLIQSVAAVMEPDSFLIHVIHKYTLTSIFQNSDSQFTTLSVKQTTEIVREMLQLLIIILGERYVEGVGKVTPQQIVQREIIHLLAISRSSHSDLDKNMPEDVNSETQLENYVREVADFTRDSTGKGMYTLMDECRALFNPCFYHYSKADQSKAEDSQKMFRKNSGLDGALPIPFTPQWTERYSSVSRLFTCDVMLHVIHTLLSNMVAKRSRIRSESHLEKVLHLITLALHEDKHEFAAGNKSLPFTNAAQRYKGSSLYSSERLGSRELSILDLLNECQNSEHVTHAPLKDLLGYVLKYFSEVASMGHECGGSIVTKKRSTENLDSAAQAAIDKQKALRAKKAAKSRSKIIEKMMKAQQKFMDGAADLFQTCNVESEGAKETTPMDCSDSLAEESKTPVALGPNKSAARPHLENYVCILCQDASTIDDDTTVVYSAFVQRSTVLSRNSSHRNTQEDTPTDVSVLLVPSELSHGVFTTTCGHAMHASCFKIYHDSVVARERRRAQRALFQYLNPAFDFDKGEFFCPLCESIANCVLPVLPCAGRKDSSQSPPVCAVNLSNWLKILTQLAQPDSAMSSLEDNCPIPDLAKVAADTVYTNLMELYDFLSSSANQ</sequence>
<dbReference type="CDD" id="cd19672">
    <property type="entry name" value="UBR-box_UBR1_like"/>
    <property type="match status" value="1"/>
</dbReference>
<evidence type="ECO:0000259" key="11">
    <source>
        <dbReference type="PROSITE" id="PS51157"/>
    </source>
</evidence>
<evidence type="ECO:0000256" key="8">
    <source>
        <dbReference type="ARBA" id="ARBA00046341"/>
    </source>
</evidence>
<feature type="domain" description="UBR-type" evidence="11">
    <location>
        <begin position="96"/>
        <end position="167"/>
    </location>
</feature>
<dbReference type="SUPFAM" id="SSF46785">
    <property type="entry name" value="Winged helix' DNA-binding domain"/>
    <property type="match status" value="1"/>
</dbReference>
<dbReference type="Proteomes" id="UP000593567">
    <property type="component" value="Unassembled WGS sequence"/>
</dbReference>
<dbReference type="Pfam" id="PF02207">
    <property type="entry name" value="zf-UBR"/>
    <property type="match status" value="1"/>
</dbReference>
<keyword evidence="13" id="KW-1185">Reference proteome</keyword>
<dbReference type="GO" id="GO:0008270">
    <property type="term" value="F:zinc ion binding"/>
    <property type="evidence" value="ECO:0007669"/>
    <property type="project" value="UniProtKB-UniRule"/>
</dbReference>
<evidence type="ECO:0000256" key="5">
    <source>
        <dbReference type="ARBA" id="ARBA00022771"/>
    </source>
</evidence>
<dbReference type="GO" id="GO:0071596">
    <property type="term" value="P:ubiquitin-dependent protein catabolic process via the N-end rule pathway"/>
    <property type="evidence" value="ECO:0007669"/>
    <property type="project" value="UniProtKB-UniRule"/>
</dbReference>
<comment type="caution">
    <text evidence="12">The sequence shown here is derived from an EMBL/GenBank/DDBJ whole genome shotgun (WGS) entry which is preliminary data.</text>
</comment>
<evidence type="ECO:0000256" key="10">
    <source>
        <dbReference type="RuleBase" id="RU366018"/>
    </source>
</evidence>
<evidence type="ECO:0000256" key="1">
    <source>
        <dbReference type="ARBA" id="ARBA00000900"/>
    </source>
</evidence>
<comment type="function">
    <text evidence="10">Ubiquitin ligase protein which is a component of the N-end rule pathway. Recognizes and binds to proteins bearing specific N-terminal residues that are destabilizing according to the N-end rule, leading to their ubiquitination and subsequent degradation.</text>
</comment>
<dbReference type="PANTHER" id="PTHR21497">
    <property type="entry name" value="UBIQUITIN LIGASE E3 ALPHA-RELATED"/>
    <property type="match status" value="1"/>
</dbReference>
<name>A0A7J7JFT2_BUGNE</name>
<keyword evidence="4 10" id="KW-0479">Metal-binding</keyword>
<dbReference type="Gene3D" id="1.10.10.2670">
    <property type="entry name" value="E3 ubiquitin-protein ligase"/>
    <property type="match status" value="1"/>
</dbReference>
<dbReference type="EC" id="2.3.2.27" evidence="10"/>
<gene>
    <name evidence="12" type="ORF">EB796_017470</name>
</gene>
<evidence type="ECO:0000256" key="7">
    <source>
        <dbReference type="ARBA" id="ARBA00022833"/>
    </source>
</evidence>
<keyword evidence="5 10" id="KW-0863">Zinc-finger</keyword>
<dbReference type="GO" id="GO:0000151">
    <property type="term" value="C:ubiquitin ligase complex"/>
    <property type="evidence" value="ECO:0007669"/>
    <property type="project" value="TreeGrafter"/>
</dbReference>
<evidence type="ECO:0000313" key="13">
    <source>
        <dbReference type="Proteomes" id="UP000593567"/>
    </source>
</evidence>
<keyword evidence="3 10" id="KW-0808">Transferase</keyword>
<keyword evidence="7 10" id="KW-0862">Zinc</keyword>
<dbReference type="Gene3D" id="2.10.110.30">
    <property type="match status" value="1"/>
</dbReference>
<feature type="zinc finger region" description="UBR-type" evidence="9">
    <location>
        <begin position="96"/>
        <end position="167"/>
    </location>
</feature>
<dbReference type="InterPro" id="IPR014719">
    <property type="entry name" value="Ribosomal_bL12_C/ClpS-like"/>
</dbReference>
<proteinExistence type="inferred from homology"/>
<dbReference type="Pfam" id="PF22960">
    <property type="entry name" value="WHD_UBR1"/>
    <property type="match status" value="1"/>
</dbReference>
<evidence type="ECO:0000256" key="2">
    <source>
        <dbReference type="ARBA" id="ARBA00004906"/>
    </source>
</evidence>
<dbReference type="InterPro" id="IPR042065">
    <property type="entry name" value="E3_ELL-like"/>
</dbReference>
<dbReference type="GO" id="GO:0061630">
    <property type="term" value="F:ubiquitin protein ligase activity"/>
    <property type="evidence" value="ECO:0007669"/>
    <property type="project" value="UniProtKB-UniRule"/>
</dbReference>
<dbReference type="UniPathway" id="UPA00143"/>
<organism evidence="12 13">
    <name type="scientific">Bugula neritina</name>
    <name type="common">Brown bryozoan</name>
    <name type="synonym">Sertularia neritina</name>
    <dbReference type="NCBI Taxonomy" id="10212"/>
    <lineage>
        <taxon>Eukaryota</taxon>
        <taxon>Metazoa</taxon>
        <taxon>Spiralia</taxon>
        <taxon>Lophotrochozoa</taxon>
        <taxon>Bryozoa</taxon>
        <taxon>Gymnolaemata</taxon>
        <taxon>Cheilostomatida</taxon>
        <taxon>Flustrina</taxon>
        <taxon>Buguloidea</taxon>
        <taxon>Bugulidae</taxon>
        <taxon>Bugula</taxon>
    </lineage>
</organism>
<evidence type="ECO:0000256" key="9">
    <source>
        <dbReference type="PROSITE-ProRule" id="PRU00508"/>
    </source>
</evidence>
<evidence type="ECO:0000256" key="3">
    <source>
        <dbReference type="ARBA" id="ARBA00022679"/>
    </source>
</evidence>
<dbReference type="PANTHER" id="PTHR21497:SF24">
    <property type="entry name" value="E3 UBIQUITIN-PROTEIN LIGASE UBR1"/>
    <property type="match status" value="1"/>
</dbReference>
<dbReference type="InterPro" id="IPR036390">
    <property type="entry name" value="WH_DNA-bd_sf"/>
</dbReference>
<dbReference type="SUPFAM" id="SSF54736">
    <property type="entry name" value="ClpS-like"/>
    <property type="match status" value="1"/>
</dbReference>
<comment type="similarity">
    <text evidence="8 10">Belongs to the E3 ubiquitin-protein ligase UBR1-like family.</text>
</comment>
<dbReference type="InterPro" id="IPR039164">
    <property type="entry name" value="UBR1-like"/>
</dbReference>
<evidence type="ECO:0000256" key="6">
    <source>
        <dbReference type="ARBA" id="ARBA00022786"/>
    </source>
</evidence>
<accession>A0A7J7JFT2</accession>
<dbReference type="FunFam" id="2.10.110.30:FF:000001">
    <property type="entry name" value="E3 ubiquitin-protein ligase UBR2 isoform 1"/>
    <property type="match status" value="1"/>
</dbReference>
<dbReference type="SMART" id="SM00396">
    <property type="entry name" value="ZnF_UBR1"/>
    <property type="match status" value="1"/>
</dbReference>
<dbReference type="GO" id="GO:0016567">
    <property type="term" value="P:protein ubiquitination"/>
    <property type="evidence" value="ECO:0007669"/>
    <property type="project" value="UniProtKB-UniRule"/>
</dbReference>
<protein>
    <recommendedName>
        <fullName evidence="10">E3 ubiquitin-protein ligase</fullName>
        <ecNumber evidence="10">2.3.2.27</ecNumber>
    </recommendedName>
</protein>
<evidence type="ECO:0000256" key="4">
    <source>
        <dbReference type="ARBA" id="ARBA00022723"/>
    </source>
</evidence>
<comment type="pathway">
    <text evidence="2 10">Protein modification; protein ubiquitination.</text>
</comment>
<dbReference type="Pfam" id="PF02617">
    <property type="entry name" value="ClpS"/>
    <property type="match status" value="1"/>
</dbReference>
<reference evidence="12" key="1">
    <citation type="submission" date="2020-06" db="EMBL/GenBank/DDBJ databases">
        <title>Draft genome of Bugula neritina, a colonial animal packing powerful symbionts and potential medicines.</title>
        <authorList>
            <person name="Rayko M."/>
        </authorList>
    </citation>
    <scope>NUCLEOTIDE SEQUENCE [LARGE SCALE GENOMIC DNA]</scope>
    <source>
        <strain evidence="12">Kwan_BN1</strain>
    </source>
</reference>
<dbReference type="InterPro" id="IPR003769">
    <property type="entry name" value="ClpS_core"/>
</dbReference>
<dbReference type="PROSITE" id="PS51157">
    <property type="entry name" value="ZF_UBR"/>
    <property type="match status" value="1"/>
</dbReference>
<dbReference type="InterPro" id="IPR055194">
    <property type="entry name" value="UBR1-like_WH"/>
</dbReference>
<comment type="catalytic activity">
    <reaction evidence="1 10">
        <text>S-ubiquitinyl-[E2 ubiquitin-conjugating enzyme]-L-cysteine + [acceptor protein]-L-lysine = [E2 ubiquitin-conjugating enzyme]-L-cysteine + N(6)-ubiquitinyl-[acceptor protein]-L-lysine.</text>
        <dbReference type="EC" id="2.3.2.27"/>
    </reaction>
</comment>
<dbReference type="EMBL" id="VXIV02002605">
    <property type="protein sequence ID" value="KAF6024218.1"/>
    <property type="molecule type" value="Genomic_DNA"/>
</dbReference>
<evidence type="ECO:0000313" key="12">
    <source>
        <dbReference type="EMBL" id="KAF6024218.1"/>
    </source>
</evidence>
<dbReference type="Gene3D" id="3.30.1390.10">
    <property type="match status" value="1"/>
</dbReference>
<keyword evidence="6 10" id="KW-0833">Ubl conjugation pathway</keyword>
<dbReference type="InterPro" id="IPR003126">
    <property type="entry name" value="Znf_UBR"/>
</dbReference>
<dbReference type="GO" id="GO:0005737">
    <property type="term" value="C:cytoplasm"/>
    <property type="evidence" value="ECO:0007669"/>
    <property type="project" value="TreeGrafter"/>
</dbReference>